<dbReference type="GO" id="GO:0046872">
    <property type="term" value="F:metal ion binding"/>
    <property type="evidence" value="ECO:0007669"/>
    <property type="project" value="UniProtKB-KW"/>
</dbReference>
<dbReference type="EMBL" id="SDGV01000001">
    <property type="protein sequence ID" value="THB62312.1"/>
    <property type="molecule type" value="Genomic_DNA"/>
</dbReference>
<comment type="caution">
    <text evidence="5">The sequence shown here is derived from an EMBL/GenBank/DDBJ whole genome shotgun (WGS) entry which is preliminary data.</text>
</comment>
<dbReference type="OrthoDB" id="25198at2"/>
<dbReference type="GO" id="GO:0044281">
    <property type="term" value="P:small molecule metabolic process"/>
    <property type="evidence" value="ECO:0007669"/>
    <property type="project" value="UniProtKB-ARBA"/>
</dbReference>
<dbReference type="SFLD" id="SFLDS00003">
    <property type="entry name" value="Haloacid_Dehalogenase"/>
    <property type="match status" value="1"/>
</dbReference>
<dbReference type="Gene3D" id="1.10.150.240">
    <property type="entry name" value="Putative phosphatase, domain 2"/>
    <property type="match status" value="1"/>
</dbReference>
<dbReference type="PANTHER" id="PTHR46470">
    <property type="entry name" value="N-ACYLNEURAMINATE-9-PHOSPHATASE"/>
    <property type="match status" value="1"/>
</dbReference>
<evidence type="ECO:0000256" key="4">
    <source>
        <dbReference type="ARBA" id="ARBA00022842"/>
    </source>
</evidence>
<accession>A0A4S3B5Y3</accession>
<comment type="cofactor">
    <cofactor evidence="1">
        <name>Mg(2+)</name>
        <dbReference type="ChEBI" id="CHEBI:18420"/>
    </cofactor>
</comment>
<evidence type="ECO:0000313" key="5">
    <source>
        <dbReference type="EMBL" id="THB62312.1"/>
    </source>
</evidence>
<gene>
    <name evidence="5" type="ORF">ESZ54_00415</name>
</gene>
<dbReference type="InterPro" id="IPR036412">
    <property type="entry name" value="HAD-like_sf"/>
</dbReference>
<dbReference type="Proteomes" id="UP000310506">
    <property type="component" value="Unassembled WGS sequence"/>
</dbReference>
<evidence type="ECO:0000256" key="1">
    <source>
        <dbReference type="ARBA" id="ARBA00001946"/>
    </source>
</evidence>
<organism evidence="5 6">
    <name type="scientific">Vagococcus silagei</name>
    <dbReference type="NCBI Taxonomy" id="2508885"/>
    <lineage>
        <taxon>Bacteria</taxon>
        <taxon>Bacillati</taxon>
        <taxon>Bacillota</taxon>
        <taxon>Bacilli</taxon>
        <taxon>Lactobacillales</taxon>
        <taxon>Enterococcaceae</taxon>
        <taxon>Vagococcus</taxon>
    </lineage>
</organism>
<reference evidence="5 6" key="1">
    <citation type="submission" date="2019-01" db="EMBL/GenBank/DDBJ databases">
        <title>Vagococcus silagei sp. nov. isolated from brewer's grain.</title>
        <authorList>
            <person name="Guu J.-R."/>
        </authorList>
    </citation>
    <scope>NUCLEOTIDE SEQUENCE [LARGE SCALE GENOMIC DNA]</scope>
    <source>
        <strain evidence="5 6">2B-2</strain>
    </source>
</reference>
<keyword evidence="4" id="KW-0460">Magnesium</keyword>
<dbReference type="InterPro" id="IPR051400">
    <property type="entry name" value="HAD-like_hydrolase"/>
</dbReference>
<dbReference type="InterPro" id="IPR023198">
    <property type="entry name" value="PGP-like_dom2"/>
</dbReference>
<dbReference type="RefSeq" id="WP_136135698.1">
    <property type="nucleotide sequence ID" value="NZ_SDGV01000001.1"/>
</dbReference>
<dbReference type="SUPFAM" id="SSF56784">
    <property type="entry name" value="HAD-like"/>
    <property type="match status" value="1"/>
</dbReference>
<dbReference type="Gene3D" id="3.40.50.1000">
    <property type="entry name" value="HAD superfamily/HAD-like"/>
    <property type="match status" value="1"/>
</dbReference>
<evidence type="ECO:0000256" key="3">
    <source>
        <dbReference type="ARBA" id="ARBA00022801"/>
    </source>
</evidence>
<evidence type="ECO:0000256" key="2">
    <source>
        <dbReference type="ARBA" id="ARBA00022723"/>
    </source>
</evidence>
<dbReference type="PANTHER" id="PTHR46470:SF2">
    <property type="entry name" value="GLYCERALDEHYDE 3-PHOSPHATE PHOSPHATASE"/>
    <property type="match status" value="1"/>
</dbReference>
<evidence type="ECO:0000313" key="6">
    <source>
        <dbReference type="Proteomes" id="UP000310506"/>
    </source>
</evidence>
<keyword evidence="6" id="KW-1185">Reference proteome</keyword>
<dbReference type="NCBIfam" id="TIGR01549">
    <property type="entry name" value="HAD-SF-IA-v1"/>
    <property type="match status" value="1"/>
</dbReference>
<dbReference type="Pfam" id="PF00702">
    <property type="entry name" value="Hydrolase"/>
    <property type="match status" value="1"/>
</dbReference>
<sequence length="238" mass="27867">MKVIVFDMDDTLYDQIEPFRLAVEVFFPQRFNDDEMRQLYQRFRFHSDALFSQTEDGTLALETMRVYRMREAINETELLISDAEAHELQVAYAQNQGKIQMVPEMVRLLDQLVQQKVPVALLTNGPENHQLKKVTQLGLNRWFPQEYWFISEAIGCAKPDVSAFRLVETAFQVTADDCLYIGDSYENDVVGCKNAGWRVVWLDKYQHSSLNYKSDYVISVENYQEAVREVHKFLNIDK</sequence>
<dbReference type="SFLD" id="SFLDG01129">
    <property type="entry name" value="C1.5:_HAD__Beta-PGM__Phosphata"/>
    <property type="match status" value="1"/>
</dbReference>
<dbReference type="AlphaFoldDB" id="A0A4S3B5Y3"/>
<dbReference type="GO" id="GO:0016791">
    <property type="term" value="F:phosphatase activity"/>
    <property type="evidence" value="ECO:0007669"/>
    <property type="project" value="TreeGrafter"/>
</dbReference>
<dbReference type="InterPro" id="IPR006439">
    <property type="entry name" value="HAD-SF_hydro_IA"/>
</dbReference>
<keyword evidence="2" id="KW-0479">Metal-binding</keyword>
<keyword evidence="3 5" id="KW-0378">Hydrolase</keyword>
<protein>
    <submittedName>
        <fullName evidence="5">HAD family hydrolase</fullName>
    </submittedName>
</protein>
<dbReference type="InterPro" id="IPR023214">
    <property type="entry name" value="HAD_sf"/>
</dbReference>
<name>A0A4S3B5Y3_9ENTE</name>
<proteinExistence type="predicted"/>